<dbReference type="Pfam" id="PF04515">
    <property type="entry name" value="Choline_transpo"/>
    <property type="match status" value="1"/>
</dbReference>
<keyword evidence="3 6" id="KW-0812">Transmembrane</keyword>
<evidence type="ECO:0000256" key="2">
    <source>
        <dbReference type="ARBA" id="ARBA00007168"/>
    </source>
</evidence>
<comment type="subcellular location">
    <subcellularLocation>
        <location evidence="6">Cell membrane</location>
        <topology evidence="6">Multi-pass membrane protein</topology>
    </subcellularLocation>
    <subcellularLocation>
        <location evidence="1">Membrane</location>
        <topology evidence="1">Multi-pass membrane protein</topology>
    </subcellularLocation>
</comment>
<dbReference type="PANTHER" id="PTHR12385:SF96">
    <property type="entry name" value="CHOLINE TRANSPORTER-LIKE PROTEIN"/>
    <property type="match status" value="1"/>
</dbReference>
<protein>
    <recommendedName>
        <fullName evidence="6">Choline transporter-like protein</fullName>
    </recommendedName>
</protein>
<evidence type="ECO:0000256" key="5">
    <source>
        <dbReference type="ARBA" id="ARBA00023136"/>
    </source>
</evidence>
<evidence type="ECO:0000313" key="7">
    <source>
        <dbReference type="Proteomes" id="UP000695000"/>
    </source>
</evidence>
<sequence length="456" mass="52719">MGLLAYCYCYGEVDRLVYGLDRCANICGKQNFREPGINLQQFRCKGMDMRDKPFFLPVEEECVESCNVSSTATLYLNRCYKYSTSVNIKSSLEDVEFCKLEVFSLIGLTIMLCCVLTFIYMQWPLPYTLTTILLVTAAICLWYFRFFTYLSLSIIAAMFLYIIAIICLFVKYRHSLKSCEEIDCIIKTHPFLQLQPFLFILLMALTYVAFNYWALLIESAGAIVEIENSHYIYERDGTMVAARYLNLLGFIWTIRILTDCERLMLSATVVIYHHEPENSKMGFPIKYSYYNLIRYHLGSTIFGSILDPTNAISYHLLRALQYWKLLDRLKENHSSLKWIAAPRLIRYAYIRIGESGRAIRRCLENYDGFESEEFNLVLVKVMIAMPSIVVGFVVVWEKCQHPFMLPVIIIGIGSYLVADAFAIIYEVVLDATVICKATNKDSFERNLDVIENSFVC</sequence>
<comment type="caution">
    <text evidence="6">Lacks conserved residue(s) required for the propagation of feature annotation.</text>
</comment>
<evidence type="ECO:0000256" key="4">
    <source>
        <dbReference type="ARBA" id="ARBA00022989"/>
    </source>
</evidence>
<feature type="transmembrane region" description="Helical" evidence="6">
    <location>
        <begin position="127"/>
        <end position="144"/>
    </location>
</feature>
<dbReference type="InterPro" id="IPR007603">
    <property type="entry name" value="Choline_transptr-like"/>
</dbReference>
<keyword evidence="4 6" id="KW-1133">Transmembrane helix</keyword>
<dbReference type="Proteomes" id="UP000695000">
    <property type="component" value="Unplaced"/>
</dbReference>
<dbReference type="RefSeq" id="XP_017778913.1">
    <property type="nucleotide sequence ID" value="XM_017923424.1"/>
</dbReference>
<name>A0ABM1MWG3_NICVS</name>
<proteinExistence type="inferred from homology"/>
<evidence type="ECO:0000256" key="3">
    <source>
        <dbReference type="ARBA" id="ARBA00022692"/>
    </source>
</evidence>
<evidence type="ECO:0000256" key="1">
    <source>
        <dbReference type="ARBA" id="ARBA00004141"/>
    </source>
</evidence>
<dbReference type="GeneID" id="108564394"/>
<keyword evidence="5 6" id="KW-0472">Membrane</keyword>
<feature type="transmembrane region" description="Helical" evidence="6">
    <location>
        <begin position="374"/>
        <end position="396"/>
    </location>
</feature>
<evidence type="ECO:0000313" key="8">
    <source>
        <dbReference type="RefSeq" id="XP_017778913.1"/>
    </source>
</evidence>
<comment type="function">
    <text evidence="6">Choline transporter.</text>
</comment>
<organism evidence="7 8">
    <name type="scientific">Nicrophorus vespilloides</name>
    <name type="common">Boreal carrion beetle</name>
    <dbReference type="NCBI Taxonomy" id="110193"/>
    <lineage>
        <taxon>Eukaryota</taxon>
        <taxon>Metazoa</taxon>
        <taxon>Ecdysozoa</taxon>
        <taxon>Arthropoda</taxon>
        <taxon>Hexapoda</taxon>
        <taxon>Insecta</taxon>
        <taxon>Pterygota</taxon>
        <taxon>Neoptera</taxon>
        <taxon>Endopterygota</taxon>
        <taxon>Coleoptera</taxon>
        <taxon>Polyphaga</taxon>
        <taxon>Staphyliniformia</taxon>
        <taxon>Silphidae</taxon>
        <taxon>Nicrophorinae</taxon>
        <taxon>Nicrophorus</taxon>
    </lineage>
</organism>
<comment type="similarity">
    <text evidence="2 6">Belongs to the CTL (choline transporter-like) family.</text>
</comment>
<keyword evidence="7" id="KW-1185">Reference proteome</keyword>
<feature type="transmembrane region" description="Helical" evidence="6">
    <location>
        <begin position="403"/>
        <end position="425"/>
    </location>
</feature>
<evidence type="ECO:0000256" key="6">
    <source>
        <dbReference type="RuleBase" id="RU368066"/>
    </source>
</evidence>
<dbReference type="PANTHER" id="PTHR12385">
    <property type="entry name" value="CHOLINE TRANSPORTER-LIKE (SLC FAMILY 44)"/>
    <property type="match status" value="1"/>
</dbReference>
<accession>A0ABM1MWG3</accession>
<reference evidence="8" key="1">
    <citation type="submission" date="2025-08" db="UniProtKB">
        <authorList>
            <consortium name="RefSeq"/>
        </authorList>
    </citation>
    <scope>IDENTIFICATION</scope>
    <source>
        <tissue evidence="8">Whole Larva</tissue>
    </source>
</reference>
<feature type="transmembrane region" description="Helical" evidence="6">
    <location>
        <begin position="102"/>
        <end position="120"/>
    </location>
</feature>
<gene>
    <name evidence="8" type="primary">LOC108564394</name>
</gene>
<feature type="transmembrane region" description="Helical" evidence="6">
    <location>
        <begin position="191"/>
        <end position="210"/>
    </location>
</feature>
<feature type="transmembrane region" description="Helical" evidence="6">
    <location>
        <begin position="150"/>
        <end position="170"/>
    </location>
</feature>